<reference evidence="5" key="1">
    <citation type="submission" date="2021-02" db="EMBL/GenBank/DDBJ databases">
        <authorList>
            <person name="Dougan E. K."/>
            <person name="Rhodes N."/>
            <person name="Thang M."/>
            <person name="Chan C."/>
        </authorList>
    </citation>
    <scope>NUCLEOTIDE SEQUENCE</scope>
</reference>
<evidence type="ECO:0000313" key="5">
    <source>
        <dbReference type="EMBL" id="CAE7746849.1"/>
    </source>
</evidence>
<evidence type="ECO:0000256" key="1">
    <source>
        <dbReference type="ARBA" id="ARBA00022729"/>
    </source>
</evidence>
<gene>
    <name evidence="5" type="ORF">SNEC2469_LOCUS21637</name>
</gene>
<dbReference type="InterPro" id="IPR013519">
    <property type="entry name" value="Int_alpha_beta-p"/>
</dbReference>
<dbReference type="SUPFAM" id="SSF69318">
    <property type="entry name" value="Integrin alpha N-terminal domain"/>
    <property type="match status" value="1"/>
</dbReference>
<keyword evidence="6" id="KW-1185">Reference proteome</keyword>
<evidence type="ECO:0000313" key="6">
    <source>
        <dbReference type="Proteomes" id="UP000601435"/>
    </source>
</evidence>
<name>A0A812XVW3_9DINO</name>
<evidence type="ECO:0000256" key="2">
    <source>
        <dbReference type="ARBA" id="ARBA00022737"/>
    </source>
</evidence>
<dbReference type="EMBL" id="CAJNJA010038420">
    <property type="protein sequence ID" value="CAE7746849.1"/>
    <property type="molecule type" value="Genomic_DNA"/>
</dbReference>
<protein>
    <submittedName>
        <fullName evidence="5">Uncharacterized protein</fullName>
    </submittedName>
</protein>
<keyword evidence="1" id="KW-0732">Signal</keyword>
<organism evidence="5 6">
    <name type="scientific">Symbiodinium necroappetens</name>
    <dbReference type="NCBI Taxonomy" id="1628268"/>
    <lineage>
        <taxon>Eukaryota</taxon>
        <taxon>Sar</taxon>
        <taxon>Alveolata</taxon>
        <taxon>Dinophyceae</taxon>
        <taxon>Suessiales</taxon>
        <taxon>Symbiodiniaceae</taxon>
        <taxon>Symbiodinium</taxon>
    </lineage>
</organism>
<dbReference type="SUPFAM" id="SSF47473">
    <property type="entry name" value="EF-hand"/>
    <property type="match status" value="1"/>
</dbReference>
<dbReference type="Pfam" id="PF13517">
    <property type="entry name" value="FG-GAP_3"/>
    <property type="match status" value="3"/>
</dbReference>
<dbReference type="Gene3D" id="2.30.30.100">
    <property type="match status" value="6"/>
</dbReference>
<dbReference type="OrthoDB" id="10022113at2759"/>
<keyword evidence="4" id="KW-0325">Glycoprotein</keyword>
<dbReference type="InterPro" id="IPR011992">
    <property type="entry name" value="EF-hand-dom_pair"/>
</dbReference>
<dbReference type="AlphaFoldDB" id="A0A812XVW3"/>
<evidence type="ECO:0000256" key="4">
    <source>
        <dbReference type="ARBA" id="ARBA00023180"/>
    </source>
</evidence>
<proteinExistence type="predicted"/>
<evidence type="ECO:0000256" key="3">
    <source>
        <dbReference type="ARBA" id="ARBA00022837"/>
    </source>
</evidence>
<accession>A0A812XVW3</accession>
<comment type="caution">
    <text evidence="5">The sequence shown here is derived from an EMBL/GenBank/DDBJ whole genome shotgun (WGS) entry which is preliminary data.</text>
</comment>
<keyword evidence="3" id="KW-0106">Calcium</keyword>
<dbReference type="InterPro" id="IPR018247">
    <property type="entry name" value="EF_Hand_1_Ca_BS"/>
</dbReference>
<sequence>MRFANRPINQTVRTLLAISVSAASSNALAQCDPSMLFPQSNPTSGVGITPFSVAIGDLNNDGVPDLAVANQSTNDVSVLLGNGDGSFQAKQRFSIGTGSFFVVIGNLNDDEIPDLVVANAFSSDVSVLLGIGDGSFQNEQRYHTGNFSTSVAIGDLDGDGIPDLAVANRNSDDVSILLGIGDGTFQSEQRYAAGDGAFSVAMDDLNGDGVLDLAVANFLLSSTDVSVLLGNGDGSFQKAQIFTAGLAPYAVAIGDLNGDGTPDLAVANRTESDVSILLGIGDGTFQTQQRFGTGSAPVSVAIDDIDGDGTPDLAVANSFSDDVSILLGTGDGSFPNEQRFGGGESPGSVAIHDLDGNGTPDLAVTNYFSDDISILLNQCPATAPCPGDCDNSGAIDFNDLIAMLFEFGNPTIACDTDASGVVDFNDLVAALFLFGPCPSAMFDRLVVTCALGASVLSAPHALAGEPSKGHGEIGGCEGCETVVFDLSSFTPDTVAGEIIGAHAIEGEVVDAFLEIVLVVDDPNVWTFDGSFTFNGRSYGFSSFEQGWSGIGTFSFAQHDDSLNGFIGTPDGQGLAAWFFNWQGGAFIESHGGSGVFPLDARFPTLRLTLTLAAPPFCPGDCDGSRTIDFNDLIATLFEFGDESGGVCDSDASGLVDFNDLVATLFLFGPCPGPLDV</sequence>
<dbReference type="PROSITE" id="PS00018">
    <property type="entry name" value="EF_HAND_1"/>
    <property type="match status" value="4"/>
</dbReference>
<keyword evidence="2" id="KW-0677">Repeat</keyword>
<dbReference type="PANTHER" id="PTHR46580:SF2">
    <property type="entry name" value="MAM DOMAIN-CONTAINING PROTEIN"/>
    <property type="match status" value="1"/>
</dbReference>
<dbReference type="PANTHER" id="PTHR46580">
    <property type="entry name" value="SENSOR KINASE-RELATED"/>
    <property type="match status" value="1"/>
</dbReference>
<dbReference type="SMART" id="SM00191">
    <property type="entry name" value="Int_alpha"/>
    <property type="match status" value="5"/>
</dbReference>
<dbReference type="InterPro" id="IPR013517">
    <property type="entry name" value="FG-GAP"/>
</dbReference>
<dbReference type="Proteomes" id="UP000601435">
    <property type="component" value="Unassembled WGS sequence"/>
</dbReference>
<dbReference type="InterPro" id="IPR028994">
    <property type="entry name" value="Integrin_alpha_N"/>
</dbReference>